<sequence length="312" mass="34136">MWASMADQNAVNGPNELQNCIEFSLNPTTGCPKCLDGNRLVWLGPRLDLNTQFEIQMKKMPLGEHISHVSTSQSPSVAKLATKPKLSAEVPDTPTRILLHLPPFKIAEDTGIGKTIISSALGFESTGKTDELPEAHWDWKRKQQSRRLDQVSIHSRRSCKPVSPHLAQEIAETCHKHRLSSIVGSPVGSDPALGPHHPVLKCQNAASKSDGTSNLPSNVSSSSREVPTTEAVLLQLKASAQYHGQIVENGKHVTPACLACFQDQQHSPLLIQVSQTYSIKRLTQVGPSPTLTSCAMVEYYQAIYQEVRLRGS</sequence>
<dbReference type="EMBL" id="PGCJ01000204">
    <property type="protein sequence ID" value="PLW38691.1"/>
    <property type="molecule type" value="Genomic_DNA"/>
</dbReference>
<evidence type="ECO:0000256" key="1">
    <source>
        <dbReference type="SAM" id="MobiDB-lite"/>
    </source>
</evidence>
<keyword evidence="3" id="KW-1185">Reference proteome</keyword>
<name>A0A2N5ULQ7_9BASI</name>
<evidence type="ECO:0000313" key="3">
    <source>
        <dbReference type="Proteomes" id="UP000235388"/>
    </source>
</evidence>
<evidence type="ECO:0000313" key="2">
    <source>
        <dbReference type="EMBL" id="PLW38691.1"/>
    </source>
</evidence>
<reference evidence="2 3" key="1">
    <citation type="submission" date="2017-11" db="EMBL/GenBank/DDBJ databases">
        <title>De novo assembly and phasing of dikaryotic genomes from two isolates of Puccinia coronata f. sp. avenae, the causal agent of oat crown rust.</title>
        <authorList>
            <person name="Miller M.E."/>
            <person name="Zhang Y."/>
            <person name="Omidvar V."/>
            <person name="Sperschneider J."/>
            <person name="Schwessinger B."/>
            <person name="Raley C."/>
            <person name="Palmer J.M."/>
            <person name="Garnica D."/>
            <person name="Upadhyaya N."/>
            <person name="Rathjen J."/>
            <person name="Taylor J.M."/>
            <person name="Park R.F."/>
            <person name="Dodds P.N."/>
            <person name="Hirsch C.D."/>
            <person name="Kianian S.F."/>
            <person name="Figueroa M."/>
        </authorList>
    </citation>
    <scope>NUCLEOTIDE SEQUENCE [LARGE SCALE GENOMIC DNA]</scope>
    <source>
        <strain evidence="2">12NC29</strain>
    </source>
</reference>
<dbReference type="STRING" id="200324.A0A2N5ULQ7"/>
<feature type="compositionally biased region" description="Low complexity" evidence="1">
    <location>
        <begin position="213"/>
        <end position="223"/>
    </location>
</feature>
<accession>A0A2N5ULQ7</accession>
<organism evidence="2 3">
    <name type="scientific">Puccinia coronata f. sp. avenae</name>
    <dbReference type="NCBI Taxonomy" id="200324"/>
    <lineage>
        <taxon>Eukaryota</taxon>
        <taxon>Fungi</taxon>
        <taxon>Dikarya</taxon>
        <taxon>Basidiomycota</taxon>
        <taxon>Pucciniomycotina</taxon>
        <taxon>Pucciniomycetes</taxon>
        <taxon>Pucciniales</taxon>
        <taxon>Pucciniaceae</taxon>
        <taxon>Puccinia</taxon>
    </lineage>
</organism>
<feature type="region of interest" description="Disordered" evidence="1">
    <location>
        <begin position="206"/>
        <end position="226"/>
    </location>
</feature>
<gene>
    <name evidence="2" type="ORF">PCANC_16021</name>
</gene>
<protein>
    <submittedName>
        <fullName evidence="2">Uncharacterized protein</fullName>
    </submittedName>
</protein>
<comment type="caution">
    <text evidence="2">The sequence shown here is derived from an EMBL/GenBank/DDBJ whole genome shotgun (WGS) entry which is preliminary data.</text>
</comment>
<dbReference type="Proteomes" id="UP000235388">
    <property type="component" value="Unassembled WGS sequence"/>
</dbReference>
<proteinExistence type="predicted"/>
<dbReference type="AlphaFoldDB" id="A0A2N5ULQ7"/>